<keyword evidence="3" id="KW-1185">Reference proteome</keyword>
<evidence type="ECO:0000313" key="2">
    <source>
        <dbReference type="EMBL" id="GAA1105109.1"/>
    </source>
</evidence>
<organism evidence="2 3">
    <name type="scientific">Nocardioides dubius</name>
    <dbReference type="NCBI Taxonomy" id="317019"/>
    <lineage>
        <taxon>Bacteria</taxon>
        <taxon>Bacillati</taxon>
        <taxon>Actinomycetota</taxon>
        <taxon>Actinomycetes</taxon>
        <taxon>Propionibacteriales</taxon>
        <taxon>Nocardioidaceae</taxon>
        <taxon>Nocardioides</taxon>
    </lineage>
</organism>
<feature type="signal peptide" evidence="1">
    <location>
        <begin position="1"/>
        <end position="24"/>
    </location>
</feature>
<accession>A0ABP4EHD2</accession>
<evidence type="ECO:0008006" key="4">
    <source>
        <dbReference type="Google" id="ProtNLM"/>
    </source>
</evidence>
<name>A0ABP4EHD2_9ACTN</name>
<proteinExistence type="predicted"/>
<keyword evidence="1" id="KW-0732">Signal</keyword>
<reference evidence="3" key="1">
    <citation type="journal article" date="2019" name="Int. J. Syst. Evol. Microbiol.">
        <title>The Global Catalogue of Microorganisms (GCM) 10K type strain sequencing project: providing services to taxonomists for standard genome sequencing and annotation.</title>
        <authorList>
            <consortium name="The Broad Institute Genomics Platform"/>
            <consortium name="The Broad Institute Genome Sequencing Center for Infectious Disease"/>
            <person name="Wu L."/>
            <person name="Ma J."/>
        </authorList>
    </citation>
    <scope>NUCLEOTIDE SEQUENCE [LARGE SCALE GENOMIC DNA]</scope>
    <source>
        <strain evidence="3">JCM 13008</strain>
    </source>
</reference>
<sequence length="201" mass="20069">MLLRNRIARGLAAGALVLAVPTLAGCGMNFATDKVYTPAPGANNRAGDVDVLNAAIVASADGKGTLVATFSNNVQGEPGDDATTGDDTLTGISGDVSATLPTKKLVIPAGGLLALNAAGADSVDKPGPKRAAGIPVTGDFVLGDFVKLTLQFANAGTVEIEVPVVCNANHFEGEDGDGELTEACKTDLETHGSGEGAESGH</sequence>
<dbReference type="RefSeq" id="WP_343995000.1">
    <property type="nucleotide sequence ID" value="NZ_BAAALG010000010.1"/>
</dbReference>
<feature type="chain" id="PRO_5046929202" description="Copper chaperone PCu(A)C" evidence="1">
    <location>
        <begin position="25"/>
        <end position="201"/>
    </location>
</feature>
<protein>
    <recommendedName>
        <fullName evidence="4">Copper chaperone PCu(A)C</fullName>
    </recommendedName>
</protein>
<dbReference type="EMBL" id="BAAALG010000010">
    <property type="protein sequence ID" value="GAA1105109.1"/>
    <property type="molecule type" value="Genomic_DNA"/>
</dbReference>
<dbReference type="PROSITE" id="PS51257">
    <property type="entry name" value="PROKAR_LIPOPROTEIN"/>
    <property type="match status" value="1"/>
</dbReference>
<evidence type="ECO:0000256" key="1">
    <source>
        <dbReference type="SAM" id="SignalP"/>
    </source>
</evidence>
<evidence type="ECO:0000313" key="3">
    <source>
        <dbReference type="Proteomes" id="UP001501581"/>
    </source>
</evidence>
<dbReference type="InterPro" id="IPR036182">
    <property type="entry name" value="PCuAC_sf"/>
</dbReference>
<gene>
    <name evidence="2" type="ORF">GCM10009668_25620</name>
</gene>
<dbReference type="SUPFAM" id="SSF110087">
    <property type="entry name" value="DR1885-like metal-binding protein"/>
    <property type="match status" value="1"/>
</dbReference>
<dbReference type="Proteomes" id="UP001501581">
    <property type="component" value="Unassembled WGS sequence"/>
</dbReference>
<comment type="caution">
    <text evidence="2">The sequence shown here is derived from an EMBL/GenBank/DDBJ whole genome shotgun (WGS) entry which is preliminary data.</text>
</comment>